<keyword evidence="4" id="KW-0934">Plastid</keyword>
<evidence type="ECO:0000256" key="3">
    <source>
        <dbReference type="ARBA" id="ARBA00022692"/>
    </source>
</evidence>
<keyword evidence="9" id="KW-1185">Reference proteome</keyword>
<dbReference type="OrthoDB" id="1695362at2759"/>
<dbReference type="Proteomes" id="UP000031668">
    <property type="component" value="Unassembled WGS sequence"/>
</dbReference>
<keyword evidence="6 7" id="KW-0472">Membrane</keyword>
<dbReference type="GO" id="GO:0016020">
    <property type="term" value="C:membrane"/>
    <property type="evidence" value="ECO:0007669"/>
    <property type="project" value="InterPro"/>
</dbReference>
<evidence type="ECO:0000256" key="6">
    <source>
        <dbReference type="ARBA" id="ARBA00023136"/>
    </source>
</evidence>
<evidence type="ECO:0000256" key="4">
    <source>
        <dbReference type="ARBA" id="ARBA00022780"/>
    </source>
</evidence>
<dbReference type="GO" id="GO:0022857">
    <property type="term" value="F:transmembrane transporter activity"/>
    <property type="evidence" value="ECO:0007669"/>
    <property type="project" value="InterPro"/>
</dbReference>
<keyword evidence="4" id="KW-1001">Plastid inner membrane</keyword>
<feature type="transmembrane region" description="Helical" evidence="7">
    <location>
        <begin position="180"/>
        <end position="201"/>
    </location>
</feature>
<proteinExistence type="inferred from homology"/>
<dbReference type="AlphaFoldDB" id="A0A0C2MTC9"/>
<feature type="transmembrane region" description="Helical" evidence="7">
    <location>
        <begin position="57"/>
        <end position="73"/>
    </location>
</feature>
<feature type="transmembrane region" description="Helical" evidence="7">
    <location>
        <begin position="93"/>
        <end position="110"/>
    </location>
</feature>
<accession>A0A0C2MTC9</accession>
<dbReference type="Pfam" id="PF00939">
    <property type="entry name" value="Na_sulph_symp"/>
    <property type="match status" value="1"/>
</dbReference>
<dbReference type="InterPro" id="IPR001898">
    <property type="entry name" value="SLC13A/DASS"/>
</dbReference>
<evidence type="ECO:0000313" key="8">
    <source>
        <dbReference type="EMBL" id="KII67475.1"/>
    </source>
</evidence>
<comment type="similarity">
    <text evidence="2">Belongs to the SLC13A/DASS transporter (TC 2.A.47) family. DIT1 subfamily.</text>
</comment>
<comment type="subcellular location">
    <subcellularLocation>
        <location evidence="1">Plastid</location>
        <location evidence="1">Chloroplast inner membrane</location>
        <topology evidence="1">Multi-pass membrane protein</topology>
    </subcellularLocation>
</comment>
<evidence type="ECO:0000256" key="2">
    <source>
        <dbReference type="ARBA" id="ARBA00007349"/>
    </source>
</evidence>
<organism evidence="8 9">
    <name type="scientific">Thelohanellus kitauei</name>
    <name type="common">Myxosporean</name>
    <dbReference type="NCBI Taxonomy" id="669202"/>
    <lineage>
        <taxon>Eukaryota</taxon>
        <taxon>Metazoa</taxon>
        <taxon>Cnidaria</taxon>
        <taxon>Myxozoa</taxon>
        <taxon>Myxosporea</taxon>
        <taxon>Bivalvulida</taxon>
        <taxon>Platysporina</taxon>
        <taxon>Myxobolidae</taxon>
        <taxon>Thelohanellus</taxon>
    </lineage>
</organism>
<sequence length="231" mass="24440">MEMQKNKLWKLLVIIAIPLLISLFPAPEGLSKLAWVLSGIYLAAIVGLVIKPFAEPVVLLIAVAASMVVVGNLGDGSIKAASVLSGYSSGTTWLVFSAFTLSAAFVITGLGKRIAYILIGKIGSTTLGLGYVTAFLDLILAPATPSNTARAGGIVLPIINSVAVALGSEPERSAKRVGHYLMLNVYMVTKTTSYMFFTAMAGNILALKMIEDICHIKLSWGGWAPELSCYC</sequence>
<dbReference type="PANTHER" id="PTHR42826">
    <property type="entry name" value="DICARBOXYLATE TRANSPORTER 2.1, CHLOROPLASTIC"/>
    <property type="match status" value="1"/>
</dbReference>
<evidence type="ECO:0000256" key="1">
    <source>
        <dbReference type="ARBA" id="ARBA00004478"/>
    </source>
</evidence>
<name>A0A0C2MTC9_THEKT</name>
<dbReference type="InterPro" id="IPR030676">
    <property type="entry name" value="CitT-rel"/>
</dbReference>
<dbReference type="EMBL" id="JWZT01003177">
    <property type="protein sequence ID" value="KII67475.1"/>
    <property type="molecule type" value="Genomic_DNA"/>
</dbReference>
<feature type="transmembrane region" description="Helical" evidence="7">
    <location>
        <begin position="122"/>
        <end position="143"/>
    </location>
</feature>
<keyword evidence="5 7" id="KW-1133">Transmembrane helix</keyword>
<evidence type="ECO:0000256" key="7">
    <source>
        <dbReference type="SAM" id="Phobius"/>
    </source>
</evidence>
<protein>
    <submittedName>
        <fullName evidence="8">Inner membrane protein YbhI</fullName>
    </submittedName>
</protein>
<comment type="caution">
    <text evidence="8">The sequence shown here is derived from an EMBL/GenBank/DDBJ whole genome shotgun (WGS) entry which is preliminary data.</text>
</comment>
<gene>
    <name evidence="8" type="ORF">RF11_00259</name>
</gene>
<keyword evidence="3 7" id="KW-0812">Transmembrane</keyword>
<feature type="transmembrane region" description="Helical" evidence="7">
    <location>
        <begin position="33"/>
        <end position="50"/>
    </location>
</feature>
<feature type="transmembrane region" description="Helical" evidence="7">
    <location>
        <begin position="7"/>
        <end position="27"/>
    </location>
</feature>
<reference evidence="8 9" key="1">
    <citation type="journal article" date="2014" name="Genome Biol. Evol.">
        <title>The genome of the myxosporean Thelohanellus kitauei shows adaptations to nutrient acquisition within its fish host.</title>
        <authorList>
            <person name="Yang Y."/>
            <person name="Xiong J."/>
            <person name="Zhou Z."/>
            <person name="Huo F."/>
            <person name="Miao W."/>
            <person name="Ran C."/>
            <person name="Liu Y."/>
            <person name="Zhang J."/>
            <person name="Feng J."/>
            <person name="Wang M."/>
            <person name="Wang M."/>
            <person name="Wang L."/>
            <person name="Yao B."/>
        </authorList>
    </citation>
    <scope>NUCLEOTIDE SEQUENCE [LARGE SCALE GENOMIC DNA]</scope>
    <source>
        <strain evidence="8">Wuqing</strain>
    </source>
</reference>
<dbReference type="NCBIfam" id="TIGR00785">
    <property type="entry name" value="dass"/>
    <property type="match status" value="1"/>
</dbReference>
<evidence type="ECO:0000256" key="5">
    <source>
        <dbReference type="ARBA" id="ARBA00022989"/>
    </source>
</evidence>
<evidence type="ECO:0000313" key="9">
    <source>
        <dbReference type="Proteomes" id="UP000031668"/>
    </source>
</evidence>